<feature type="compositionally biased region" description="Low complexity" evidence="10">
    <location>
        <begin position="340"/>
        <end position="353"/>
    </location>
</feature>
<evidence type="ECO:0000256" key="6">
    <source>
        <dbReference type="ARBA" id="ARBA00023146"/>
    </source>
</evidence>
<keyword evidence="5 8" id="KW-0648">Protein biosynthesis</keyword>
<evidence type="ECO:0000313" key="12">
    <source>
        <dbReference type="Proteomes" id="UP001304683"/>
    </source>
</evidence>
<dbReference type="InterPro" id="IPR050203">
    <property type="entry name" value="Trp-tRNA_synthetase"/>
</dbReference>
<dbReference type="RefSeq" id="WP_318750545.1">
    <property type="nucleotide sequence ID" value="NZ_CP132508.1"/>
</dbReference>
<dbReference type="HAMAP" id="MF_00140_B">
    <property type="entry name" value="Trp_tRNA_synth_B"/>
    <property type="match status" value="1"/>
</dbReference>
<protein>
    <recommendedName>
        <fullName evidence="8">Tryptophan--tRNA ligase</fullName>
        <ecNumber evidence="8">6.1.1.2</ecNumber>
    </recommendedName>
    <alternativeName>
        <fullName evidence="8">Tryptophanyl-tRNA synthetase</fullName>
        <shortName evidence="8">TrpRS</shortName>
    </alternativeName>
</protein>
<evidence type="ECO:0000256" key="5">
    <source>
        <dbReference type="ARBA" id="ARBA00022917"/>
    </source>
</evidence>
<evidence type="ECO:0000256" key="1">
    <source>
        <dbReference type="ARBA" id="ARBA00005594"/>
    </source>
</evidence>
<proteinExistence type="inferred from homology"/>
<dbReference type="Gene3D" id="3.40.50.620">
    <property type="entry name" value="HUPs"/>
    <property type="match status" value="1"/>
</dbReference>
<evidence type="ECO:0000256" key="2">
    <source>
        <dbReference type="ARBA" id="ARBA00022598"/>
    </source>
</evidence>
<evidence type="ECO:0000256" key="4">
    <source>
        <dbReference type="ARBA" id="ARBA00022840"/>
    </source>
</evidence>
<evidence type="ECO:0000256" key="9">
    <source>
        <dbReference type="RuleBase" id="RU363036"/>
    </source>
</evidence>
<dbReference type="SUPFAM" id="SSF52374">
    <property type="entry name" value="Nucleotidylyl transferase"/>
    <property type="match status" value="1"/>
</dbReference>
<comment type="catalytic activity">
    <reaction evidence="7 8">
        <text>tRNA(Trp) + L-tryptophan + ATP = L-tryptophyl-tRNA(Trp) + AMP + diphosphate + H(+)</text>
        <dbReference type="Rhea" id="RHEA:24080"/>
        <dbReference type="Rhea" id="RHEA-COMP:9671"/>
        <dbReference type="Rhea" id="RHEA-COMP:9705"/>
        <dbReference type="ChEBI" id="CHEBI:15378"/>
        <dbReference type="ChEBI" id="CHEBI:30616"/>
        <dbReference type="ChEBI" id="CHEBI:33019"/>
        <dbReference type="ChEBI" id="CHEBI:57912"/>
        <dbReference type="ChEBI" id="CHEBI:78442"/>
        <dbReference type="ChEBI" id="CHEBI:78535"/>
        <dbReference type="ChEBI" id="CHEBI:456215"/>
        <dbReference type="EC" id="6.1.1.2"/>
    </reaction>
</comment>
<feature type="binding site" evidence="8">
    <location>
        <position position="187"/>
    </location>
    <ligand>
        <name>ATP</name>
        <dbReference type="ChEBI" id="CHEBI:30616"/>
    </ligand>
</feature>
<dbReference type="Pfam" id="PF00579">
    <property type="entry name" value="tRNA-synt_1b"/>
    <property type="match status" value="1"/>
</dbReference>
<sequence>MGRKRVFSGIRPTGPIHLGNYLGAIKSWIQLQDRYECIYAIVDYHGMTTPYHPAEMRANVRELLIDYLAAGVDPERSILMVQSAVPEHTELAWILGTVTPIAWLERVPTFKEKAEQHPDYVHLGLLSYGVLMAADIVLYKAEVVPVGEDQLPHLELTREIVRRFHHLFGVRIFPEPQALVPQDTARIMSLTDPEKKMSKTLGPRSLIALSDPPEAIREKIMKAVTDTGPSGERMSPGVANLFQLLKIFGTEEEYRSLRAEYDAGTLRYVNLKRTLADAIIRSLEPFRRRRAELENDPAYLERVLRDGIRRARAIARETMAEVKEACGLLRDEPGLGEAGVAAAAGSKAAGEQAPEAVERR</sequence>
<dbReference type="Gene3D" id="1.10.240.10">
    <property type="entry name" value="Tyrosyl-Transfer RNA Synthetase"/>
    <property type="match status" value="1"/>
</dbReference>
<feature type="binding site" evidence="8">
    <location>
        <begin position="147"/>
        <end position="149"/>
    </location>
    <ligand>
        <name>ATP</name>
        <dbReference type="ChEBI" id="CHEBI:30616"/>
    </ligand>
</feature>
<dbReference type="InterPro" id="IPR024109">
    <property type="entry name" value="Trp-tRNA-ligase_bac-type"/>
</dbReference>
<dbReference type="InterPro" id="IPR014729">
    <property type="entry name" value="Rossmann-like_a/b/a_fold"/>
</dbReference>
<comment type="caution">
    <text evidence="8">Lacks conserved residue(s) required for the propagation of feature annotation.</text>
</comment>
<feature type="binding site" evidence="8">
    <location>
        <begin position="19"/>
        <end position="20"/>
    </location>
    <ligand>
        <name>ATP</name>
        <dbReference type="ChEBI" id="CHEBI:30616"/>
    </ligand>
</feature>
<evidence type="ECO:0000313" key="11">
    <source>
        <dbReference type="EMBL" id="WPD18751.1"/>
    </source>
</evidence>
<dbReference type="CDD" id="cd00806">
    <property type="entry name" value="TrpRS_core"/>
    <property type="match status" value="1"/>
</dbReference>
<reference evidence="11 12" key="1">
    <citation type="submission" date="2023-08" db="EMBL/GenBank/DDBJ databases">
        <title>Genome sequence of Thermaerobacter compostii strain Ins1, a spore-forming filamentous bacterium isolated from a deep geothermal reservoir.</title>
        <authorList>
            <person name="Bregnard D."/>
            <person name="Gonzalez D."/>
            <person name="Junier P."/>
        </authorList>
    </citation>
    <scope>NUCLEOTIDE SEQUENCE [LARGE SCALE GENOMIC DNA]</scope>
    <source>
        <strain evidence="11 12">Ins1</strain>
    </source>
</reference>
<keyword evidence="8" id="KW-0963">Cytoplasm</keyword>
<dbReference type="EC" id="6.1.1.2" evidence="8"/>
<evidence type="ECO:0000256" key="8">
    <source>
        <dbReference type="HAMAP-Rule" id="MF_00140"/>
    </source>
</evidence>
<dbReference type="PRINTS" id="PR01039">
    <property type="entry name" value="TRNASYNTHTRP"/>
</dbReference>
<dbReference type="PROSITE" id="PS00178">
    <property type="entry name" value="AA_TRNA_LIGASE_I"/>
    <property type="match status" value="1"/>
</dbReference>
<dbReference type="GO" id="GO:0004830">
    <property type="term" value="F:tryptophan-tRNA ligase activity"/>
    <property type="evidence" value="ECO:0007669"/>
    <property type="project" value="UniProtKB-EC"/>
</dbReference>
<evidence type="ECO:0000256" key="3">
    <source>
        <dbReference type="ARBA" id="ARBA00022741"/>
    </source>
</evidence>
<dbReference type="EMBL" id="CP132508">
    <property type="protein sequence ID" value="WPD18751.1"/>
    <property type="molecule type" value="Genomic_DNA"/>
</dbReference>
<dbReference type="NCBIfam" id="TIGR00233">
    <property type="entry name" value="trpS"/>
    <property type="match status" value="1"/>
</dbReference>
<dbReference type="InterPro" id="IPR001412">
    <property type="entry name" value="aa-tRNA-synth_I_CS"/>
</dbReference>
<feature type="short sequence motif" description="'HIGH' region" evidence="8">
    <location>
        <begin position="12"/>
        <end position="20"/>
    </location>
</feature>
<comment type="function">
    <text evidence="8">Catalyzes the attachment of tryptophan to tRNA(Trp).</text>
</comment>
<keyword evidence="4 8" id="KW-0067">ATP-binding</keyword>
<keyword evidence="3 8" id="KW-0547">Nucleotide-binding</keyword>
<evidence type="ECO:0000256" key="10">
    <source>
        <dbReference type="SAM" id="MobiDB-lite"/>
    </source>
</evidence>
<dbReference type="PANTHER" id="PTHR43766:SF1">
    <property type="entry name" value="TRYPTOPHAN--TRNA LIGASE, MITOCHONDRIAL"/>
    <property type="match status" value="1"/>
</dbReference>
<feature type="binding site" evidence="8">
    <location>
        <begin position="11"/>
        <end position="13"/>
    </location>
    <ligand>
        <name>ATP</name>
        <dbReference type="ChEBI" id="CHEBI:30616"/>
    </ligand>
</feature>
<feature type="binding site" evidence="8">
    <location>
        <position position="135"/>
    </location>
    <ligand>
        <name>L-tryptophan</name>
        <dbReference type="ChEBI" id="CHEBI:57912"/>
    </ligand>
</feature>
<organism evidence="11 12">
    <name type="scientific">Thermaerobacter composti</name>
    <dbReference type="NCBI Taxonomy" id="554949"/>
    <lineage>
        <taxon>Bacteria</taxon>
        <taxon>Bacillati</taxon>
        <taxon>Bacillota</taxon>
        <taxon>Clostridia</taxon>
        <taxon>Eubacteriales</taxon>
        <taxon>Clostridiales Family XVII. Incertae Sedis</taxon>
        <taxon>Thermaerobacter</taxon>
    </lineage>
</organism>
<accession>A0ABZ0QMN7</accession>
<comment type="similarity">
    <text evidence="1 8 9">Belongs to the class-I aminoacyl-tRNA synthetase family.</text>
</comment>
<feature type="region of interest" description="Disordered" evidence="10">
    <location>
        <begin position="340"/>
        <end position="360"/>
    </location>
</feature>
<dbReference type="InterPro" id="IPR002305">
    <property type="entry name" value="aa-tRNA-synth_Ic"/>
</dbReference>
<gene>
    <name evidence="8 11" type="primary">trpS</name>
    <name evidence="11" type="ORF">Q5761_10350</name>
</gene>
<comment type="subunit">
    <text evidence="8">Homodimer.</text>
</comment>
<dbReference type="InterPro" id="IPR002306">
    <property type="entry name" value="Trp-tRNA-ligase"/>
</dbReference>
<keyword evidence="12" id="KW-1185">Reference proteome</keyword>
<keyword evidence="2 8" id="KW-0436">Ligase</keyword>
<dbReference type="Proteomes" id="UP001304683">
    <property type="component" value="Chromosome"/>
</dbReference>
<keyword evidence="6 8" id="KW-0030">Aminoacyl-tRNA synthetase</keyword>
<comment type="subcellular location">
    <subcellularLocation>
        <location evidence="8">Cytoplasm</location>
    </subcellularLocation>
</comment>
<name>A0ABZ0QMN7_9FIRM</name>
<dbReference type="PANTHER" id="PTHR43766">
    <property type="entry name" value="TRYPTOPHAN--TRNA LIGASE, MITOCHONDRIAL"/>
    <property type="match status" value="1"/>
</dbReference>
<evidence type="ECO:0000256" key="7">
    <source>
        <dbReference type="ARBA" id="ARBA00049929"/>
    </source>
</evidence>